<proteinExistence type="predicted"/>
<evidence type="ECO:0000256" key="8">
    <source>
        <dbReference type="PIRNR" id="PIRNR006351"/>
    </source>
</evidence>
<dbReference type="InterPro" id="IPR004796">
    <property type="entry name" value="PTS_IIC_cello"/>
</dbReference>
<feature type="transmembrane region" description="Helical" evidence="9">
    <location>
        <begin position="301"/>
        <end position="324"/>
    </location>
</feature>
<keyword evidence="7 8" id="KW-0472">Membrane</keyword>
<evidence type="ECO:0000256" key="4">
    <source>
        <dbReference type="ARBA" id="ARBA00022597"/>
    </source>
</evidence>
<comment type="caution">
    <text evidence="11">The sequence shown here is derived from an EMBL/GenBank/DDBJ whole genome shotgun (WGS) entry which is preliminary data.</text>
</comment>
<dbReference type="PANTHER" id="PTHR33989">
    <property type="match status" value="1"/>
</dbReference>
<keyword evidence="4 8" id="KW-0762">Sugar transport</keyword>
<evidence type="ECO:0000256" key="6">
    <source>
        <dbReference type="ARBA" id="ARBA00022989"/>
    </source>
</evidence>
<dbReference type="GO" id="GO:1901264">
    <property type="term" value="P:carbohydrate derivative transport"/>
    <property type="evidence" value="ECO:0007669"/>
    <property type="project" value="TreeGrafter"/>
</dbReference>
<feature type="transmembrane region" description="Helical" evidence="9">
    <location>
        <begin position="150"/>
        <end position="168"/>
    </location>
</feature>
<sequence>MANISKVLNDKVIPIIMKFVNTRAITAMKNGMLYPIPFIIVGAIFLILGQFPYKPIASYFTSVGLDSIFMQAYNGSFAIMALFAVFGIAYSWVHDSGYDGVPAGLLAIVVDVILQPNTINTVTNAIHPDKTSTAWLANNAIDKAWLGGKGMIVAIIAGMIVGWIYTWFMKKGITIKLPEQVPSNVAASFTALVPAAAIITGATVVYAIFSKAWHTTFAEWIYSVIQTPLQHASDGPAGVFIITVIPVFLWFFGVHGSIIVSGIMQPLLLANNADNLALYRAGKLSLANGAHIVTQSFFEQFITVTGAGVTVGLLVFMLVGAKSVQMKTLSKLELGPAMFNINEPILFGIPIVLNPVMILPFILSPVITGFGTYYAIKFGVIPPLNGAYVPWTTPPIISGFIVGGWKVMLWQALMLCVTVGVYWPFAKKYDKILVEQEKATATTAK</sequence>
<evidence type="ECO:0000256" key="2">
    <source>
        <dbReference type="ARBA" id="ARBA00022448"/>
    </source>
</evidence>
<dbReference type="PANTHER" id="PTHR33989:SF4">
    <property type="entry name" value="PTS SYSTEM N,N'-DIACETYLCHITOBIOSE-SPECIFIC EIIC COMPONENT"/>
    <property type="match status" value="1"/>
</dbReference>
<evidence type="ECO:0000259" key="10">
    <source>
        <dbReference type="PROSITE" id="PS51105"/>
    </source>
</evidence>
<feature type="transmembrane region" description="Helical" evidence="9">
    <location>
        <begin position="396"/>
        <end position="423"/>
    </location>
</feature>
<comment type="subcellular location">
    <subcellularLocation>
        <location evidence="1">Cell membrane</location>
        <topology evidence="1">Multi-pass membrane protein</topology>
    </subcellularLocation>
</comment>
<dbReference type="EMBL" id="BJJW01000002">
    <property type="protein sequence ID" value="GDZ82930.1"/>
    <property type="molecule type" value="Genomic_DNA"/>
</dbReference>
<evidence type="ECO:0000256" key="1">
    <source>
        <dbReference type="ARBA" id="ARBA00004651"/>
    </source>
</evidence>
<dbReference type="Proteomes" id="UP000323274">
    <property type="component" value="Unassembled WGS sequence"/>
</dbReference>
<comment type="function">
    <text evidence="8">The phosphoenolpyruvate-dependent sugar phosphotransferase system (PTS), a major carbohydrate active -transport system, catalyzes the phosphorylation of incoming sugar substrates concomitant with their translocation across the cell membrane.</text>
</comment>
<evidence type="ECO:0000256" key="5">
    <source>
        <dbReference type="ARBA" id="ARBA00022692"/>
    </source>
</evidence>
<evidence type="ECO:0000256" key="7">
    <source>
        <dbReference type="ARBA" id="ARBA00023136"/>
    </source>
</evidence>
<dbReference type="InterPro" id="IPR003352">
    <property type="entry name" value="PTS_EIIC"/>
</dbReference>
<feature type="transmembrane region" description="Helical" evidence="9">
    <location>
        <begin position="239"/>
        <end position="264"/>
    </location>
</feature>
<evidence type="ECO:0000256" key="3">
    <source>
        <dbReference type="ARBA" id="ARBA00022475"/>
    </source>
</evidence>
<feature type="domain" description="PTS EIIC type-3" evidence="10">
    <location>
        <begin position="8"/>
        <end position="425"/>
    </location>
</feature>
<dbReference type="InterPro" id="IPR004501">
    <property type="entry name" value="PTS_EIIC_3"/>
</dbReference>
<dbReference type="AlphaFoldDB" id="A0A5A5TWN5"/>
<dbReference type="PIRSF" id="PIRSF006351">
    <property type="entry name" value="PTS_EIIC-Cellobiose"/>
    <property type="match status" value="1"/>
</dbReference>
<organism evidence="11 12">
    <name type="scientific">Leuconostoc citreum</name>
    <dbReference type="NCBI Taxonomy" id="33964"/>
    <lineage>
        <taxon>Bacteria</taxon>
        <taxon>Bacillati</taxon>
        <taxon>Bacillota</taxon>
        <taxon>Bacilli</taxon>
        <taxon>Lactobacillales</taxon>
        <taxon>Lactobacillaceae</taxon>
        <taxon>Leuconostoc</taxon>
    </lineage>
</organism>
<feature type="transmembrane region" description="Helical" evidence="9">
    <location>
        <begin position="345"/>
        <end position="376"/>
    </location>
</feature>
<keyword evidence="6 9" id="KW-1133">Transmembrane helix</keyword>
<feature type="transmembrane region" description="Helical" evidence="9">
    <location>
        <begin position="73"/>
        <end position="93"/>
    </location>
</feature>
<gene>
    <name evidence="11" type="primary">ptcC</name>
    <name evidence="11" type="ORF">LCIT_01720</name>
</gene>
<keyword evidence="3 8" id="KW-1003">Cell membrane</keyword>
<dbReference type="PROSITE" id="PS51105">
    <property type="entry name" value="PTS_EIIC_TYPE_3"/>
    <property type="match status" value="1"/>
</dbReference>
<evidence type="ECO:0000256" key="9">
    <source>
        <dbReference type="SAM" id="Phobius"/>
    </source>
</evidence>
<dbReference type="GO" id="GO:0009401">
    <property type="term" value="P:phosphoenolpyruvate-dependent sugar phosphotransferase system"/>
    <property type="evidence" value="ECO:0007669"/>
    <property type="project" value="InterPro"/>
</dbReference>
<dbReference type="NCBIfam" id="TIGR00410">
    <property type="entry name" value="lacE"/>
    <property type="match status" value="1"/>
</dbReference>
<protein>
    <recommendedName>
        <fullName evidence="8">Permease IIC component</fullName>
    </recommendedName>
</protein>
<accession>A0A5A5TWN5</accession>
<evidence type="ECO:0000313" key="12">
    <source>
        <dbReference type="Proteomes" id="UP000323274"/>
    </source>
</evidence>
<dbReference type="GO" id="GO:0005886">
    <property type="term" value="C:plasma membrane"/>
    <property type="evidence" value="ECO:0007669"/>
    <property type="project" value="UniProtKB-SubCell"/>
</dbReference>
<evidence type="ECO:0000313" key="11">
    <source>
        <dbReference type="EMBL" id="GDZ82930.1"/>
    </source>
</evidence>
<reference evidence="11 12" key="1">
    <citation type="submission" date="2019-04" db="EMBL/GenBank/DDBJ databases">
        <title>A pseudo-fructophilic Leuconostoc citreum strain F192-5 isolated from peel of satsuma mandarin: the first report for isolation and characterization of strain-dependent fructophilic-like characteristics.</title>
        <authorList>
            <person name="Maeno S."/>
            <person name="Tanizawa Y."/>
            <person name="Kajikawa A."/>
            <person name="Kanesaki Y."/>
            <person name="Kubota E."/>
            <person name="Arita M."/>
            <person name="Leon D."/>
            <person name="Endo A."/>
        </authorList>
    </citation>
    <scope>NUCLEOTIDE SEQUENCE [LARGE SCALE GENOMIC DNA]</scope>
    <source>
        <strain evidence="11 12">F192-5</strain>
    </source>
</reference>
<feature type="transmembrane region" description="Helical" evidence="9">
    <location>
        <begin position="32"/>
        <end position="53"/>
    </location>
</feature>
<keyword evidence="5 9" id="KW-0812">Transmembrane</keyword>
<feature type="transmembrane region" description="Helical" evidence="9">
    <location>
        <begin position="188"/>
        <end position="209"/>
    </location>
</feature>
<dbReference type="GO" id="GO:0008982">
    <property type="term" value="F:protein-N(PI)-phosphohistidine-sugar phosphotransferase activity"/>
    <property type="evidence" value="ECO:0007669"/>
    <property type="project" value="UniProtKB-UniRule"/>
</dbReference>
<dbReference type="InterPro" id="IPR051088">
    <property type="entry name" value="PTS_Sugar-EIIC/EIIB"/>
</dbReference>
<keyword evidence="2 8" id="KW-0813">Transport</keyword>
<dbReference type="Pfam" id="PF02378">
    <property type="entry name" value="PTS_EIIC"/>
    <property type="match status" value="1"/>
</dbReference>
<name>A0A5A5TWN5_LEUCI</name>